<proteinExistence type="predicted"/>
<feature type="transmembrane region" description="Helical" evidence="2">
    <location>
        <begin position="45"/>
        <end position="65"/>
    </location>
</feature>
<dbReference type="PANTHER" id="PTHR37938:SF1">
    <property type="entry name" value="BLL0215 PROTEIN"/>
    <property type="match status" value="1"/>
</dbReference>
<evidence type="ECO:0000313" key="4">
    <source>
        <dbReference type="EMBL" id="VHO01264.1"/>
    </source>
</evidence>
<dbReference type="Pfam" id="PF03703">
    <property type="entry name" value="bPH_2"/>
    <property type="match status" value="1"/>
</dbReference>
<protein>
    <recommendedName>
        <fullName evidence="3">YdbS-like PH domain-containing protein</fullName>
    </recommendedName>
</protein>
<keyword evidence="5" id="KW-1185">Reference proteome</keyword>
<feature type="compositionally biased region" description="Basic residues" evidence="1">
    <location>
        <begin position="260"/>
        <end position="269"/>
    </location>
</feature>
<evidence type="ECO:0000259" key="3">
    <source>
        <dbReference type="Pfam" id="PF03703"/>
    </source>
</evidence>
<evidence type="ECO:0000256" key="2">
    <source>
        <dbReference type="SAM" id="Phobius"/>
    </source>
</evidence>
<accession>A0A5E3ZY00</accession>
<keyword evidence="2" id="KW-0812">Transmembrane</keyword>
<dbReference type="InterPro" id="IPR005182">
    <property type="entry name" value="YdbS-like_PH"/>
</dbReference>
<dbReference type="Proteomes" id="UP000324288">
    <property type="component" value="Chromosome"/>
</dbReference>
<organism evidence="4 5">
    <name type="scientific">Lawsonella clevelandensis</name>
    <dbReference type="NCBI Taxonomy" id="1528099"/>
    <lineage>
        <taxon>Bacteria</taxon>
        <taxon>Bacillati</taxon>
        <taxon>Actinomycetota</taxon>
        <taxon>Actinomycetes</taxon>
        <taxon>Mycobacteriales</taxon>
        <taxon>Lawsonellaceae</taxon>
        <taxon>Lawsonella</taxon>
    </lineage>
</organism>
<evidence type="ECO:0000313" key="5">
    <source>
        <dbReference type="Proteomes" id="UP000324288"/>
    </source>
</evidence>
<feature type="transmembrane region" description="Helical" evidence="2">
    <location>
        <begin position="77"/>
        <end position="102"/>
    </location>
</feature>
<keyword evidence="2" id="KW-0472">Membrane</keyword>
<gene>
    <name evidence="4" type="ORF">LC603019_01264</name>
</gene>
<feature type="compositionally biased region" description="Pro residues" evidence="1">
    <location>
        <begin position="228"/>
        <end position="237"/>
    </location>
</feature>
<feature type="region of interest" description="Disordered" evidence="1">
    <location>
        <begin position="218"/>
        <end position="269"/>
    </location>
</feature>
<name>A0A5E3ZY00_9ACTN</name>
<keyword evidence="2" id="KW-1133">Transmembrane helix</keyword>
<sequence length="269" mass="29747">MCDMFAEEAATCHDGVMKRSGDYPEKILDPGEEILIHERPHWISLARPTLLTILTVMLAMLLVGLSDALQEGVLRDILQAALILVMVAMLLVWVVVPVLHWLGSSIVVTSNRVVFRQGVFRKETFSVSLAWLQAVDVEQSLLGRMLHYGTVHISSYELGGLQFDRVPHPHDLESFVRSGSAELQRTGAYSQRAYYAPAEGYPAYPPVGAGYAPMPPLATYQSPAQNPLQPPLQPPTGAPYRPSYAGRGNTADYGGGAQKPPRRRRLFRR</sequence>
<reference evidence="4 5" key="1">
    <citation type="submission" date="2019-04" db="EMBL/GenBank/DDBJ databases">
        <authorList>
            <person name="Seth-Smith MB H."/>
            <person name="Seth-Smith H."/>
        </authorList>
    </citation>
    <scope>NUCLEOTIDE SEQUENCE [LARGE SCALE GENOMIC DNA]</scope>
    <source>
        <strain evidence="4">USB-603019</strain>
    </source>
</reference>
<dbReference type="PANTHER" id="PTHR37938">
    <property type="entry name" value="BLL0215 PROTEIN"/>
    <property type="match status" value="1"/>
</dbReference>
<dbReference type="EMBL" id="LR584267">
    <property type="protein sequence ID" value="VHO01264.1"/>
    <property type="molecule type" value="Genomic_DNA"/>
</dbReference>
<evidence type="ECO:0000256" key="1">
    <source>
        <dbReference type="SAM" id="MobiDB-lite"/>
    </source>
</evidence>
<feature type="domain" description="YdbS-like PH" evidence="3">
    <location>
        <begin position="101"/>
        <end position="174"/>
    </location>
</feature>
<dbReference type="AlphaFoldDB" id="A0A5E3ZY00"/>